<dbReference type="GO" id="GO:0007165">
    <property type="term" value="P:signal transduction"/>
    <property type="evidence" value="ECO:0007669"/>
    <property type="project" value="TreeGrafter"/>
</dbReference>
<dbReference type="FunFam" id="3.30.540.10:FF:000003">
    <property type="entry name" value="Inositol-1-monophosphatase"/>
    <property type="match status" value="1"/>
</dbReference>
<dbReference type="InterPro" id="IPR020583">
    <property type="entry name" value="Inositol_monoP_metal-BS"/>
</dbReference>
<evidence type="ECO:0000256" key="1">
    <source>
        <dbReference type="ARBA" id="ARBA00001033"/>
    </source>
</evidence>
<evidence type="ECO:0000256" key="6">
    <source>
        <dbReference type="ARBA" id="ARBA00022842"/>
    </source>
</evidence>
<dbReference type="InterPro" id="IPR022337">
    <property type="entry name" value="Inositol_monophosphatase_SuhB"/>
</dbReference>
<dbReference type="EC" id="3.1.3.25" evidence="8"/>
<comment type="caution">
    <text evidence="9">The sequence shown here is derived from an EMBL/GenBank/DDBJ whole genome shotgun (WGS) entry which is preliminary data.</text>
</comment>
<evidence type="ECO:0000256" key="8">
    <source>
        <dbReference type="RuleBase" id="RU364068"/>
    </source>
</evidence>
<dbReference type="AlphaFoldDB" id="A0A7X6DRJ4"/>
<dbReference type="GO" id="GO:0046872">
    <property type="term" value="F:metal ion binding"/>
    <property type="evidence" value="ECO:0007669"/>
    <property type="project" value="UniProtKB-KW"/>
</dbReference>
<accession>A0A7X6DRJ4</accession>
<protein>
    <recommendedName>
        <fullName evidence="8">Inositol-1-monophosphatase</fullName>
        <ecNumber evidence="8">3.1.3.25</ecNumber>
    </recommendedName>
</protein>
<dbReference type="PROSITE" id="PS00630">
    <property type="entry name" value="IMP_2"/>
    <property type="match status" value="1"/>
</dbReference>
<dbReference type="EMBL" id="VTOW01000002">
    <property type="protein sequence ID" value="NKE71763.1"/>
    <property type="molecule type" value="Genomic_DNA"/>
</dbReference>
<dbReference type="InterPro" id="IPR000760">
    <property type="entry name" value="Inositol_monophosphatase-like"/>
</dbReference>
<dbReference type="GO" id="GO:0006020">
    <property type="term" value="P:inositol metabolic process"/>
    <property type="evidence" value="ECO:0007669"/>
    <property type="project" value="TreeGrafter"/>
</dbReference>
<dbReference type="InterPro" id="IPR020550">
    <property type="entry name" value="Inositol_monophosphatase_CS"/>
</dbReference>
<feature type="binding site" evidence="7">
    <location>
        <position position="83"/>
    </location>
    <ligand>
        <name>Mg(2+)</name>
        <dbReference type="ChEBI" id="CHEBI:18420"/>
        <label>1</label>
        <note>catalytic</note>
    </ligand>
</feature>
<dbReference type="GO" id="GO:0008934">
    <property type="term" value="F:inositol monophosphate 1-phosphatase activity"/>
    <property type="evidence" value="ECO:0007669"/>
    <property type="project" value="InterPro"/>
</dbReference>
<name>A0A7X6DRJ4_9BACT</name>
<dbReference type="InterPro" id="IPR033942">
    <property type="entry name" value="IMPase"/>
</dbReference>
<feature type="binding site" evidence="7">
    <location>
        <position position="209"/>
    </location>
    <ligand>
        <name>Mg(2+)</name>
        <dbReference type="ChEBI" id="CHEBI:18420"/>
        <label>1</label>
        <note>catalytic</note>
    </ligand>
</feature>
<dbReference type="Gene3D" id="3.30.540.10">
    <property type="entry name" value="Fructose-1,6-Bisphosphatase, subunit A, domain 1"/>
    <property type="match status" value="1"/>
</dbReference>
<dbReference type="PRINTS" id="PR01959">
    <property type="entry name" value="SBIMPHPHTASE"/>
</dbReference>
<reference evidence="9 10" key="1">
    <citation type="journal article" date="2020" name="Nature">
        <title>Bacterial chemolithoautotrophy via manganese oxidation.</title>
        <authorList>
            <person name="Yu H."/>
            <person name="Leadbetter J.R."/>
        </authorList>
    </citation>
    <scope>NUCLEOTIDE SEQUENCE [LARGE SCALE GENOMIC DNA]</scope>
    <source>
        <strain evidence="9 10">Mn-1</strain>
    </source>
</reference>
<evidence type="ECO:0000256" key="5">
    <source>
        <dbReference type="ARBA" id="ARBA00022801"/>
    </source>
</evidence>
<keyword evidence="5 8" id="KW-0378">Hydrolase</keyword>
<keyword evidence="4 7" id="KW-0479">Metal-binding</keyword>
<comment type="cofactor">
    <cofactor evidence="2 7 8">
        <name>Mg(2+)</name>
        <dbReference type="ChEBI" id="CHEBI:18420"/>
    </cofactor>
</comment>
<dbReference type="SUPFAM" id="SSF56655">
    <property type="entry name" value="Carbohydrate phosphatase"/>
    <property type="match status" value="1"/>
</dbReference>
<evidence type="ECO:0000256" key="4">
    <source>
        <dbReference type="ARBA" id="ARBA00022723"/>
    </source>
</evidence>
<dbReference type="Proteomes" id="UP000534783">
    <property type="component" value="Unassembled WGS sequence"/>
</dbReference>
<sequence>MKRIREVALRAAKKAGQILKKGLEGEVTVSYKGDLNLVTNIDHRSEEAIVALVNKQFPGHQVLAEEGHDRTEPSPFRWIIDPLDGTTNYSHRFPFFCVSIAVEIRGKVQLGIVLDPLRNELFFAEKGKGAFLNEKPISVSSVTRLSKSLLVTGFAYDVRTDPINNFNHFINFSMKAQGVRRTGSAALDLSYVASGRLDGFWELKLQPWDTAAGSLILTEAGGKLSDFSGKSYSIYDSELLASNGKIHREMIDVLQKVG</sequence>
<evidence type="ECO:0000256" key="3">
    <source>
        <dbReference type="ARBA" id="ARBA00009759"/>
    </source>
</evidence>
<feature type="binding site" evidence="7">
    <location>
        <position position="81"/>
    </location>
    <ligand>
        <name>Mg(2+)</name>
        <dbReference type="ChEBI" id="CHEBI:18420"/>
        <label>1</label>
        <note>catalytic</note>
    </ligand>
</feature>
<organism evidence="9 10">
    <name type="scientific">Candidatus Manganitrophus noduliformans</name>
    <dbReference type="NCBI Taxonomy" id="2606439"/>
    <lineage>
        <taxon>Bacteria</taxon>
        <taxon>Pseudomonadati</taxon>
        <taxon>Nitrospirota</taxon>
        <taxon>Nitrospiria</taxon>
        <taxon>Candidatus Troglogloeales</taxon>
        <taxon>Candidatus Manganitrophaceae</taxon>
        <taxon>Candidatus Manganitrophus</taxon>
    </lineage>
</organism>
<comment type="catalytic activity">
    <reaction evidence="1 8">
        <text>a myo-inositol phosphate + H2O = myo-inositol + phosphate</text>
        <dbReference type="Rhea" id="RHEA:24056"/>
        <dbReference type="ChEBI" id="CHEBI:15377"/>
        <dbReference type="ChEBI" id="CHEBI:17268"/>
        <dbReference type="ChEBI" id="CHEBI:43474"/>
        <dbReference type="ChEBI" id="CHEBI:84139"/>
        <dbReference type="EC" id="3.1.3.25"/>
    </reaction>
</comment>
<evidence type="ECO:0000256" key="2">
    <source>
        <dbReference type="ARBA" id="ARBA00001946"/>
    </source>
</evidence>
<dbReference type="Pfam" id="PF00459">
    <property type="entry name" value="Inositol_P"/>
    <property type="match status" value="1"/>
</dbReference>
<dbReference type="FunFam" id="3.40.190.80:FF:000002">
    <property type="entry name" value="Inositol-1-monophosphatase"/>
    <property type="match status" value="1"/>
</dbReference>
<dbReference type="PANTHER" id="PTHR20854:SF4">
    <property type="entry name" value="INOSITOL-1-MONOPHOSPHATASE-RELATED"/>
    <property type="match status" value="1"/>
</dbReference>
<dbReference type="PRINTS" id="PR00377">
    <property type="entry name" value="IMPHPHTASES"/>
</dbReference>
<dbReference type="CDD" id="cd01639">
    <property type="entry name" value="IMPase"/>
    <property type="match status" value="1"/>
</dbReference>
<keyword evidence="6 7" id="KW-0460">Magnesium</keyword>
<dbReference type="PANTHER" id="PTHR20854">
    <property type="entry name" value="INOSITOL MONOPHOSPHATASE"/>
    <property type="match status" value="1"/>
</dbReference>
<feature type="binding site" evidence="7">
    <location>
        <position position="84"/>
    </location>
    <ligand>
        <name>Mg(2+)</name>
        <dbReference type="ChEBI" id="CHEBI:18420"/>
        <label>1</label>
        <note>catalytic</note>
    </ligand>
</feature>
<evidence type="ECO:0000313" key="10">
    <source>
        <dbReference type="Proteomes" id="UP000534783"/>
    </source>
</evidence>
<dbReference type="Gene3D" id="3.40.190.80">
    <property type="match status" value="1"/>
</dbReference>
<dbReference type="PROSITE" id="PS00629">
    <property type="entry name" value="IMP_1"/>
    <property type="match status" value="1"/>
</dbReference>
<evidence type="ECO:0000256" key="7">
    <source>
        <dbReference type="PIRSR" id="PIRSR600760-2"/>
    </source>
</evidence>
<gene>
    <name evidence="9" type="ORF">MNODULE_13530</name>
</gene>
<feature type="binding site" evidence="7">
    <location>
        <position position="65"/>
    </location>
    <ligand>
        <name>Mg(2+)</name>
        <dbReference type="ChEBI" id="CHEBI:18420"/>
        <label>1</label>
        <note>catalytic</note>
    </ligand>
</feature>
<evidence type="ECO:0000313" key="9">
    <source>
        <dbReference type="EMBL" id="NKE71763.1"/>
    </source>
</evidence>
<proteinExistence type="inferred from homology"/>
<keyword evidence="10" id="KW-1185">Reference proteome</keyword>
<comment type="similarity">
    <text evidence="3 8">Belongs to the inositol monophosphatase superfamily.</text>
</comment>
<dbReference type="GO" id="GO:0046854">
    <property type="term" value="P:phosphatidylinositol phosphate biosynthetic process"/>
    <property type="evidence" value="ECO:0007669"/>
    <property type="project" value="InterPro"/>
</dbReference>